<dbReference type="HAMAP" id="MF_00582">
    <property type="entry name" value="UPF0215"/>
    <property type="match status" value="1"/>
</dbReference>
<name>A0A520KQR4_METT2</name>
<dbReference type="PANTHER" id="PTHR39518">
    <property type="entry name" value="UPF0215 PROTEIN MJ1150"/>
    <property type="match status" value="1"/>
</dbReference>
<reference evidence="2 3" key="1">
    <citation type="journal article" date="2019" name="Nat. Microbiol.">
        <title>Wide diversity of methane and short-chain alkane metabolisms in uncultured archaea.</title>
        <authorList>
            <person name="Borrel G."/>
            <person name="Adam P.S."/>
            <person name="McKay L.J."/>
            <person name="Chen L.X."/>
            <person name="Sierra-Garcia I.N."/>
            <person name="Sieber C.M."/>
            <person name="Letourneur Q."/>
            <person name="Ghozlane A."/>
            <person name="Andersen G.L."/>
            <person name="Li W.J."/>
            <person name="Hallam S.J."/>
            <person name="Muyzer G."/>
            <person name="de Oliveira V.M."/>
            <person name="Inskeep W.P."/>
            <person name="Banfield J.F."/>
            <person name="Gribaldo S."/>
        </authorList>
    </citation>
    <scope>NUCLEOTIDE SEQUENCE [LARGE SCALE GENOMIC DNA]</scope>
    <source>
        <strain evidence="2">NM1a</strain>
    </source>
</reference>
<comment type="caution">
    <text evidence="2">The sequence shown here is derived from an EMBL/GenBank/DDBJ whole genome shotgun (WGS) entry which is preliminary data.</text>
</comment>
<dbReference type="Pfam" id="PF01949">
    <property type="entry name" value="Endo_dU"/>
    <property type="match status" value="1"/>
</dbReference>
<comment type="similarity">
    <text evidence="1">Belongs to the UPF0215 family.</text>
</comment>
<accession>A0A520KQR4</accession>
<dbReference type="Proteomes" id="UP000317158">
    <property type="component" value="Unassembled WGS sequence"/>
</dbReference>
<dbReference type="Gene3D" id="3.30.2170.10">
    <property type="entry name" value="archaeoglobus fulgidus dsm 4304 superfamily"/>
    <property type="match status" value="1"/>
</dbReference>
<evidence type="ECO:0000313" key="3">
    <source>
        <dbReference type="Proteomes" id="UP000317158"/>
    </source>
</evidence>
<protein>
    <recommendedName>
        <fullName evidence="1">UPF0215 protein EF806_06695</fullName>
    </recommendedName>
</protein>
<dbReference type="InterPro" id="IPR002802">
    <property type="entry name" value="Endo_dU"/>
</dbReference>
<sequence>MSYPNLNPLLTDLSLTMMIENLDLQHHKAGLCFIITFRKICFQREVQEPWFCLKTNVLHSCPAQGWTVLYQSQGGAGTLVLHTMRFKENIRVIGIDDAFLDDRYSILIGVILRGRYVLEGVLSSKIHIDGLDANEKIREMIIGSTYLKQIKVIMLDGITVGGFNLVDIKLLYDETNIPVIAVIKRQPDFDKIYSALENLADKDKRMAIIKNCGDINSFLYKGNKILYQMSGFDKKEDCEFLIKKFSVNSIIPEPIRIAHLVASGITKGRNR</sequence>
<dbReference type="AlphaFoldDB" id="A0A520KQR4"/>
<evidence type="ECO:0000313" key="2">
    <source>
        <dbReference type="EMBL" id="RZN63912.1"/>
    </source>
</evidence>
<evidence type="ECO:0000256" key="1">
    <source>
        <dbReference type="HAMAP-Rule" id="MF_00582"/>
    </source>
</evidence>
<proteinExistence type="inferred from homology"/>
<organism evidence="2 3">
    <name type="scientific">Methanoliparum thermophilum</name>
    <dbReference type="NCBI Taxonomy" id="2491083"/>
    <lineage>
        <taxon>Archaea</taxon>
        <taxon>Methanobacteriati</taxon>
        <taxon>Methanobacteriota</taxon>
        <taxon>Candidatus Methanoliparia</taxon>
        <taxon>Candidatus Methanoliparales</taxon>
        <taxon>Candidatus Methanoliparaceae</taxon>
        <taxon>Candidatus Methanoliparum</taxon>
    </lineage>
</organism>
<dbReference type="EMBL" id="RXIF01000012">
    <property type="protein sequence ID" value="RZN63912.1"/>
    <property type="molecule type" value="Genomic_DNA"/>
</dbReference>
<dbReference type="PANTHER" id="PTHR39518:SF2">
    <property type="entry name" value="UPF0215 PROTEIN MJ1150"/>
    <property type="match status" value="1"/>
</dbReference>
<gene>
    <name evidence="2" type="ORF">EF806_06695</name>
</gene>